<dbReference type="RefSeq" id="WP_101965243.1">
    <property type="nucleotide sequence ID" value="NZ_PKJS01000027.1"/>
</dbReference>
<dbReference type="GO" id="GO:0003676">
    <property type="term" value="F:nucleic acid binding"/>
    <property type="evidence" value="ECO:0007669"/>
    <property type="project" value="InterPro"/>
</dbReference>
<dbReference type="EMBL" id="PKJS01000027">
    <property type="protein sequence ID" value="PKZ67721.1"/>
    <property type="molecule type" value="Genomic_DNA"/>
</dbReference>
<dbReference type="InterPro" id="IPR036397">
    <property type="entry name" value="RNaseH_sf"/>
</dbReference>
<dbReference type="Proteomes" id="UP000234914">
    <property type="component" value="Unassembled WGS sequence"/>
</dbReference>
<dbReference type="SUPFAM" id="SSF53098">
    <property type="entry name" value="Ribonuclease H-like"/>
    <property type="match status" value="1"/>
</dbReference>
<protein>
    <recommendedName>
        <fullName evidence="3">Exonuclease domain-containing protein</fullName>
    </recommendedName>
</protein>
<dbReference type="AlphaFoldDB" id="A0A2I1RF14"/>
<organism evidence="1 2">
    <name type="scientific">Faucicola osloensis</name>
    <name type="common">Moraxella osloensis</name>
    <dbReference type="NCBI Taxonomy" id="34062"/>
    <lineage>
        <taxon>Bacteria</taxon>
        <taxon>Pseudomonadati</taxon>
        <taxon>Pseudomonadota</taxon>
        <taxon>Gammaproteobacteria</taxon>
        <taxon>Moraxellales</taxon>
        <taxon>Moraxellaceae</taxon>
        <taxon>Faucicola</taxon>
    </lineage>
</organism>
<dbReference type="Gene3D" id="3.30.420.10">
    <property type="entry name" value="Ribonuclease H-like superfamily/Ribonuclease H"/>
    <property type="match status" value="1"/>
</dbReference>
<reference evidence="1 2" key="1">
    <citation type="submission" date="2017-12" db="EMBL/GenBank/DDBJ databases">
        <title>Phylogenetic diversity of female urinary microbiome.</title>
        <authorList>
            <person name="Thomas-White K."/>
            <person name="Wolfe A.J."/>
        </authorList>
    </citation>
    <scope>NUCLEOTIDE SEQUENCE [LARGE SCALE GENOMIC DNA]</scope>
    <source>
        <strain evidence="1 2">UMB0416</strain>
    </source>
</reference>
<proteinExistence type="predicted"/>
<comment type="caution">
    <text evidence="1">The sequence shown here is derived from an EMBL/GenBank/DDBJ whole genome shotgun (WGS) entry which is preliminary data.</text>
</comment>
<name>A0A2I1RF14_FAUOS</name>
<accession>A0A2I1RF14</accession>
<dbReference type="InterPro" id="IPR012337">
    <property type="entry name" value="RNaseH-like_sf"/>
</dbReference>
<evidence type="ECO:0008006" key="3">
    <source>
        <dbReference type="Google" id="ProtNLM"/>
    </source>
</evidence>
<gene>
    <name evidence="1" type="ORF">CYJ96_12265</name>
</gene>
<evidence type="ECO:0000313" key="2">
    <source>
        <dbReference type="Proteomes" id="UP000234914"/>
    </source>
</evidence>
<evidence type="ECO:0000313" key="1">
    <source>
        <dbReference type="EMBL" id="PKZ67721.1"/>
    </source>
</evidence>
<sequence>MAFTHMSGWGELILLISKLQLFKAHTLKPNRYFSLSKAMTHFGVEHSNVHRAAADALACVTVWQGMMGSHHWDY</sequence>